<evidence type="ECO:0000256" key="1">
    <source>
        <dbReference type="ARBA" id="ARBA00022857"/>
    </source>
</evidence>
<gene>
    <name evidence="4" type="primary">qor</name>
    <name evidence="4" type="ORF">J34TS1_28870</name>
</gene>
<evidence type="ECO:0000313" key="5">
    <source>
        <dbReference type="Proteomes" id="UP000682811"/>
    </source>
</evidence>
<dbReference type="InterPro" id="IPR011032">
    <property type="entry name" value="GroES-like_sf"/>
</dbReference>
<comment type="caution">
    <text evidence="4">The sequence shown here is derived from an EMBL/GenBank/DDBJ whole genome shotgun (WGS) entry which is preliminary data.</text>
</comment>
<dbReference type="InterPro" id="IPR013149">
    <property type="entry name" value="ADH-like_C"/>
</dbReference>
<proteinExistence type="predicted"/>
<dbReference type="InterPro" id="IPR013154">
    <property type="entry name" value="ADH-like_N"/>
</dbReference>
<dbReference type="InterPro" id="IPR020843">
    <property type="entry name" value="ER"/>
</dbReference>
<keyword evidence="1" id="KW-0521">NADP</keyword>
<evidence type="ECO:0000313" key="4">
    <source>
        <dbReference type="EMBL" id="GIO48122.1"/>
    </source>
</evidence>
<organism evidence="4 5">
    <name type="scientific">Paenibacillus azoreducens</name>
    <dbReference type="NCBI Taxonomy" id="116718"/>
    <lineage>
        <taxon>Bacteria</taxon>
        <taxon>Bacillati</taxon>
        <taxon>Bacillota</taxon>
        <taxon>Bacilli</taxon>
        <taxon>Bacillales</taxon>
        <taxon>Paenibacillaceae</taxon>
        <taxon>Paenibacillus</taxon>
    </lineage>
</organism>
<dbReference type="Pfam" id="PF00107">
    <property type="entry name" value="ADH_zinc_N"/>
    <property type="match status" value="1"/>
</dbReference>
<dbReference type="InterPro" id="IPR036291">
    <property type="entry name" value="NAD(P)-bd_dom_sf"/>
</dbReference>
<name>A0A919YBF1_9BACL</name>
<protein>
    <submittedName>
        <fullName evidence="4">Quinone oxidoreductase</fullName>
    </submittedName>
</protein>
<dbReference type="Pfam" id="PF08240">
    <property type="entry name" value="ADH_N"/>
    <property type="match status" value="1"/>
</dbReference>
<dbReference type="SUPFAM" id="SSF50129">
    <property type="entry name" value="GroES-like"/>
    <property type="match status" value="1"/>
</dbReference>
<dbReference type="EMBL" id="BORT01000011">
    <property type="protein sequence ID" value="GIO48122.1"/>
    <property type="molecule type" value="Genomic_DNA"/>
</dbReference>
<keyword evidence="5" id="KW-1185">Reference proteome</keyword>
<sequence length="327" mass="34276">MKAVVVEALGSAEHMKCIDIPKPTISAKQVLIRVHTASVNFADIKSRYGKKGAAKLPFVPGLEASGIVEEVGADVTAFRKGDRVLAFPHNGSYAEYIAADELLTFAVPEGIGLELAGACGIVSFLSCKLLTEVARMQTGENIMVHAAAGGVGTTAIQIAKAMGAGLVIGTVGHENKIPAAQKAGADHVISAEHQKIAEQVLDVTGGRGVNIVLDSVGGELTRESLNVLAKYGRLIIFGNSSGEYSQIGTGDLHASCRSVLGYSLGTTRKERPESLRETAATVFGLLESGKLNIHIGRTFPLHDAALAHDWVESRQSTGKVILSVSTN</sequence>
<dbReference type="GO" id="GO:0005829">
    <property type="term" value="C:cytosol"/>
    <property type="evidence" value="ECO:0007669"/>
    <property type="project" value="TreeGrafter"/>
</dbReference>
<dbReference type="PANTHER" id="PTHR48106:SF13">
    <property type="entry name" value="QUINONE OXIDOREDUCTASE-RELATED"/>
    <property type="match status" value="1"/>
</dbReference>
<dbReference type="Proteomes" id="UP000682811">
    <property type="component" value="Unassembled WGS sequence"/>
</dbReference>
<dbReference type="GO" id="GO:0003960">
    <property type="term" value="F:quinone reductase (NADPH) activity"/>
    <property type="evidence" value="ECO:0007669"/>
    <property type="project" value="TreeGrafter"/>
</dbReference>
<dbReference type="PANTHER" id="PTHR48106">
    <property type="entry name" value="QUINONE OXIDOREDUCTASE PIG3-RELATED"/>
    <property type="match status" value="1"/>
</dbReference>
<dbReference type="RefSeq" id="WP_212978823.1">
    <property type="nucleotide sequence ID" value="NZ_AP025343.1"/>
</dbReference>
<dbReference type="AlphaFoldDB" id="A0A919YBF1"/>
<feature type="domain" description="Enoyl reductase (ER)" evidence="3">
    <location>
        <begin position="10"/>
        <end position="322"/>
    </location>
</feature>
<evidence type="ECO:0000259" key="3">
    <source>
        <dbReference type="SMART" id="SM00829"/>
    </source>
</evidence>
<dbReference type="Gene3D" id="3.40.50.720">
    <property type="entry name" value="NAD(P)-binding Rossmann-like Domain"/>
    <property type="match status" value="1"/>
</dbReference>
<dbReference type="SUPFAM" id="SSF51735">
    <property type="entry name" value="NAD(P)-binding Rossmann-fold domains"/>
    <property type="match status" value="1"/>
</dbReference>
<reference evidence="4 5" key="1">
    <citation type="submission" date="2021-03" db="EMBL/GenBank/DDBJ databases">
        <title>Antimicrobial resistance genes in bacteria isolated from Japanese honey, and their potential for conferring macrolide and lincosamide resistance in the American foulbrood pathogen Paenibacillus larvae.</title>
        <authorList>
            <person name="Okamoto M."/>
            <person name="Kumagai M."/>
            <person name="Kanamori H."/>
            <person name="Takamatsu D."/>
        </authorList>
    </citation>
    <scope>NUCLEOTIDE SEQUENCE [LARGE SCALE GENOMIC DNA]</scope>
    <source>
        <strain evidence="4 5">J34TS1</strain>
    </source>
</reference>
<accession>A0A919YBF1</accession>
<dbReference type="SMART" id="SM00829">
    <property type="entry name" value="PKS_ER"/>
    <property type="match status" value="1"/>
</dbReference>
<dbReference type="GO" id="GO:0035925">
    <property type="term" value="F:mRNA 3'-UTR AU-rich region binding"/>
    <property type="evidence" value="ECO:0007669"/>
    <property type="project" value="TreeGrafter"/>
</dbReference>
<evidence type="ECO:0000256" key="2">
    <source>
        <dbReference type="ARBA" id="ARBA00023002"/>
    </source>
</evidence>
<dbReference type="GO" id="GO:0070402">
    <property type="term" value="F:NADPH binding"/>
    <property type="evidence" value="ECO:0007669"/>
    <property type="project" value="TreeGrafter"/>
</dbReference>
<keyword evidence="2" id="KW-0560">Oxidoreductase</keyword>
<dbReference type="Gene3D" id="3.90.180.10">
    <property type="entry name" value="Medium-chain alcohol dehydrogenases, catalytic domain"/>
    <property type="match status" value="1"/>
</dbReference>